<dbReference type="RefSeq" id="XP_056696341.1">
    <property type="nucleotide sequence ID" value="XM_056840363.1"/>
</dbReference>
<proteinExistence type="predicted"/>
<feature type="compositionally biased region" description="Polar residues" evidence="2">
    <location>
        <begin position="172"/>
        <end position="182"/>
    </location>
</feature>
<feature type="coiled-coil region" evidence="1">
    <location>
        <begin position="70"/>
        <end position="101"/>
    </location>
</feature>
<reference evidence="5" key="2">
    <citation type="submission" date="2025-08" db="UniProtKB">
        <authorList>
            <consortium name="RefSeq"/>
        </authorList>
    </citation>
    <scope>IDENTIFICATION</scope>
    <source>
        <tissue evidence="5">Leaf</tissue>
    </source>
</reference>
<dbReference type="InterPro" id="IPR004332">
    <property type="entry name" value="Transposase_MuDR"/>
</dbReference>
<evidence type="ECO:0000313" key="5">
    <source>
        <dbReference type="RefSeq" id="XP_056696341.1"/>
    </source>
</evidence>
<feature type="domain" description="Transposase MuDR plant" evidence="3">
    <location>
        <begin position="236"/>
        <end position="295"/>
    </location>
</feature>
<gene>
    <name evidence="5" type="primary">LOC130470361</name>
</gene>
<evidence type="ECO:0000259" key="3">
    <source>
        <dbReference type="Pfam" id="PF03108"/>
    </source>
</evidence>
<feature type="region of interest" description="Disordered" evidence="2">
    <location>
        <begin position="202"/>
        <end position="226"/>
    </location>
</feature>
<accession>A0ABM3RL47</accession>
<dbReference type="Proteomes" id="UP000813463">
    <property type="component" value="Chromosome 3"/>
</dbReference>
<evidence type="ECO:0000256" key="1">
    <source>
        <dbReference type="SAM" id="Coils"/>
    </source>
</evidence>
<dbReference type="PANTHER" id="PTHR31973:SF197">
    <property type="entry name" value="SWIM-TYPE DOMAIN-CONTAINING PROTEIN"/>
    <property type="match status" value="1"/>
</dbReference>
<protein>
    <recommendedName>
        <fullName evidence="3">Transposase MuDR plant domain-containing protein</fullName>
    </recommendedName>
</protein>
<keyword evidence="4" id="KW-1185">Reference proteome</keyword>
<keyword evidence="1" id="KW-0175">Coiled coil</keyword>
<dbReference type="GeneID" id="130470361"/>
<name>A0ABM3RL47_SPIOL</name>
<feature type="compositionally biased region" description="Pro residues" evidence="2">
    <location>
        <begin position="153"/>
        <end position="162"/>
    </location>
</feature>
<evidence type="ECO:0000313" key="4">
    <source>
        <dbReference type="Proteomes" id="UP000813463"/>
    </source>
</evidence>
<dbReference type="PANTHER" id="PTHR31973">
    <property type="entry name" value="POLYPROTEIN, PUTATIVE-RELATED"/>
    <property type="match status" value="1"/>
</dbReference>
<evidence type="ECO:0000256" key="2">
    <source>
        <dbReference type="SAM" id="MobiDB-lite"/>
    </source>
</evidence>
<feature type="compositionally biased region" description="Basic residues" evidence="2">
    <location>
        <begin position="213"/>
        <end position="226"/>
    </location>
</feature>
<sequence>MNKLLEDLEKQMDNEGSPFPPNPILRYFCSYTLKMVELDRLNLTLMFIMCKDTDINIVLEDGVEPNASVLHFLAEKERKAAEKLKKLKQLEEERRKREMDEEFLNFYESCSLGDSNSPIEIAEVKLVATGYNIESDDEGENIYFNIFPNVPWNPHPPTPPQPSTHGTPSSSCSADPTHSSASHDPCHAFQDGPIAQLCYEESDEIPPTDPPKTPRRKNFAKRTKKGKKQQPIAMSLIVGMVFDDKERLREILTDFCVQEKFNMKTVKAESNRYTVKCADKKWRWRVHATPIPDDSKWLIKTMQPLHSCKKLLRSRMAGVRWLTTHLLEDVRANPNVEVAELVVLADQRFQEKVPVPTMYKVKAAALRKIQG</sequence>
<dbReference type="Pfam" id="PF03108">
    <property type="entry name" value="DBD_Tnp_Mut"/>
    <property type="match status" value="1"/>
</dbReference>
<organism evidence="4 5">
    <name type="scientific">Spinacia oleracea</name>
    <name type="common">Spinach</name>
    <dbReference type="NCBI Taxonomy" id="3562"/>
    <lineage>
        <taxon>Eukaryota</taxon>
        <taxon>Viridiplantae</taxon>
        <taxon>Streptophyta</taxon>
        <taxon>Embryophyta</taxon>
        <taxon>Tracheophyta</taxon>
        <taxon>Spermatophyta</taxon>
        <taxon>Magnoliopsida</taxon>
        <taxon>eudicotyledons</taxon>
        <taxon>Gunneridae</taxon>
        <taxon>Pentapetalae</taxon>
        <taxon>Caryophyllales</taxon>
        <taxon>Chenopodiaceae</taxon>
        <taxon>Chenopodioideae</taxon>
        <taxon>Anserineae</taxon>
        <taxon>Spinacia</taxon>
    </lineage>
</organism>
<feature type="region of interest" description="Disordered" evidence="2">
    <location>
        <begin position="153"/>
        <end position="186"/>
    </location>
</feature>
<reference evidence="4" key="1">
    <citation type="journal article" date="2021" name="Nat. Commun.">
        <title>Genomic analyses provide insights into spinach domestication and the genetic basis of agronomic traits.</title>
        <authorList>
            <person name="Cai X."/>
            <person name="Sun X."/>
            <person name="Xu C."/>
            <person name="Sun H."/>
            <person name="Wang X."/>
            <person name="Ge C."/>
            <person name="Zhang Z."/>
            <person name="Wang Q."/>
            <person name="Fei Z."/>
            <person name="Jiao C."/>
            <person name="Wang Q."/>
        </authorList>
    </citation>
    <scope>NUCLEOTIDE SEQUENCE [LARGE SCALE GENOMIC DNA]</scope>
    <source>
        <strain evidence="4">cv. Varoflay</strain>
    </source>
</reference>